<dbReference type="Gene3D" id="3.10.105.10">
    <property type="entry name" value="Dipeptide-binding Protein, Domain 3"/>
    <property type="match status" value="1"/>
</dbReference>
<dbReference type="RefSeq" id="WP_406788020.1">
    <property type="nucleotide sequence ID" value="NZ_JBJIAA010000010.1"/>
</dbReference>
<feature type="region of interest" description="Disordered" evidence="1">
    <location>
        <begin position="27"/>
        <end position="54"/>
    </location>
</feature>
<dbReference type="PIRSF" id="PIRSF002741">
    <property type="entry name" value="MppA"/>
    <property type="match status" value="1"/>
</dbReference>
<evidence type="ECO:0000256" key="1">
    <source>
        <dbReference type="SAM" id="MobiDB-lite"/>
    </source>
</evidence>
<dbReference type="InterPro" id="IPR039424">
    <property type="entry name" value="SBP_5"/>
</dbReference>
<dbReference type="EMBL" id="JBJIAA010000010">
    <property type="protein sequence ID" value="MFL0251360.1"/>
    <property type="molecule type" value="Genomic_DNA"/>
</dbReference>
<comment type="caution">
    <text evidence="4">The sequence shown here is derived from an EMBL/GenBank/DDBJ whole genome shotgun (WGS) entry which is preliminary data.</text>
</comment>
<gene>
    <name evidence="4" type="ORF">ACJDT4_13120</name>
</gene>
<dbReference type="PROSITE" id="PS51257">
    <property type="entry name" value="PROKAR_LIPOPROTEIN"/>
    <property type="match status" value="1"/>
</dbReference>
<evidence type="ECO:0000313" key="5">
    <source>
        <dbReference type="Proteomes" id="UP001623592"/>
    </source>
</evidence>
<evidence type="ECO:0000259" key="3">
    <source>
        <dbReference type="Pfam" id="PF00496"/>
    </source>
</evidence>
<reference evidence="4 5" key="1">
    <citation type="submission" date="2024-11" db="EMBL/GenBank/DDBJ databases">
        <authorList>
            <person name="Heng Y.C."/>
            <person name="Lim A.C.H."/>
            <person name="Lee J.K.Y."/>
            <person name="Kittelmann S."/>
        </authorList>
    </citation>
    <scope>NUCLEOTIDE SEQUENCE [LARGE SCALE GENOMIC DNA]</scope>
    <source>
        <strain evidence="4 5">WILCCON 0114</strain>
    </source>
</reference>
<dbReference type="InterPro" id="IPR030678">
    <property type="entry name" value="Peptide/Ni-bd"/>
</dbReference>
<dbReference type="PANTHER" id="PTHR30290:SF82">
    <property type="entry name" value="ABC-TYPE DIPEPTIDE_OLIGOPEPTIDE TRANSPORT SYSTEM, PERIPLASMIC COMPONENT"/>
    <property type="match status" value="1"/>
</dbReference>
<keyword evidence="5" id="KW-1185">Reference proteome</keyword>
<dbReference type="Proteomes" id="UP001623592">
    <property type="component" value="Unassembled WGS sequence"/>
</dbReference>
<keyword evidence="2" id="KW-0732">Signal</keyword>
<name>A0ABW8TIP7_9CLOT</name>
<protein>
    <submittedName>
        <fullName evidence="4">ABC transporter substrate-binding protein</fullName>
    </submittedName>
</protein>
<feature type="chain" id="PRO_5046677722" evidence="2">
    <location>
        <begin position="20"/>
        <end position="616"/>
    </location>
</feature>
<sequence length="616" mass="68356">MNRHVRKVFALVTATIMTAALFSGCSSSNNKTTSNQGKSSKTAANDKNSTPRNETLYFNGQQWGAINDWNPLSSNSNNALGQSQKDSSRTLVYETLYMYNMLDGKMYPLLASGDPVWNANRTELTVKLNSDAKWSDGTKVTADDVVYTFDTNVKYQSSAGSDYSTYIQSVKAVDPSTVLFTAKLNSSGQAANPLKVMEYLPKQFVMQKAYVKKVEARNNNDAAKMKTDKMEDLVASGPYKPYIANDQKIVLKRDDNYWGKAASMWGKLPVPKYIAHNIFKDNAASDTAFKNGEVDVSQNFISNVQNMMQGGKVSTYLPEAPYYLAATMPSAWFNVNRPGLDQVAVRKAIAMAVDYDQIIKTAMCGYSPSFKDVPRSLMNPTSTEQGLVDQSQLKDVQWDGNDVEGAKKLLDAAGIKDTDGDGFREYKGKKLSFKAECPQGWSDWNASLEIVAAAGKKIGIDIQTYFPDANTFYNDIASKNFDILMQSPTGAGISNPWTRCYNILSSSYNSMKNESIGNFGGYANKRVDELLALIPHETDQAKLKAYYTELSKIYLTDVPSFALMYRPELFYTVNESVWTNYPQKGSKFKGIEIPPYDLTDGYGIAGLYTIKLVKGK</sequence>
<dbReference type="Gene3D" id="3.90.76.10">
    <property type="entry name" value="Dipeptide-binding Protein, Domain 1"/>
    <property type="match status" value="1"/>
</dbReference>
<evidence type="ECO:0000256" key="2">
    <source>
        <dbReference type="SAM" id="SignalP"/>
    </source>
</evidence>
<feature type="domain" description="Solute-binding protein family 5" evidence="3">
    <location>
        <begin position="105"/>
        <end position="508"/>
    </location>
</feature>
<accession>A0ABW8TIP7</accession>
<dbReference type="InterPro" id="IPR000914">
    <property type="entry name" value="SBP_5_dom"/>
</dbReference>
<dbReference type="Gene3D" id="3.40.190.10">
    <property type="entry name" value="Periplasmic binding protein-like II"/>
    <property type="match status" value="1"/>
</dbReference>
<dbReference type="CDD" id="cd08509">
    <property type="entry name" value="PBP2_TmCBP_oligosaccharides_like"/>
    <property type="match status" value="1"/>
</dbReference>
<evidence type="ECO:0000313" key="4">
    <source>
        <dbReference type="EMBL" id="MFL0251360.1"/>
    </source>
</evidence>
<dbReference type="PANTHER" id="PTHR30290">
    <property type="entry name" value="PERIPLASMIC BINDING COMPONENT OF ABC TRANSPORTER"/>
    <property type="match status" value="1"/>
</dbReference>
<organism evidence="4 5">
    <name type="scientific">Clostridium neuense</name>
    <dbReference type="NCBI Taxonomy" id="1728934"/>
    <lineage>
        <taxon>Bacteria</taxon>
        <taxon>Bacillati</taxon>
        <taxon>Bacillota</taxon>
        <taxon>Clostridia</taxon>
        <taxon>Eubacteriales</taxon>
        <taxon>Clostridiaceae</taxon>
        <taxon>Clostridium</taxon>
    </lineage>
</organism>
<proteinExistence type="predicted"/>
<feature type="signal peptide" evidence="2">
    <location>
        <begin position="1"/>
        <end position="19"/>
    </location>
</feature>
<dbReference type="Pfam" id="PF00496">
    <property type="entry name" value="SBP_bac_5"/>
    <property type="match status" value="1"/>
</dbReference>
<dbReference type="SUPFAM" id="SSF53850">
    <property type="entry name" value="Periplasmic binding protein-like II"/>
    <property type="match status" value="1"/>
</dbReference>